<proteinExistence type="predicted"/>
<dbReference type="RefSeq" id="WP_025061025.1">
    <property type="nucleotide sequence ID" value="NZ_RAQK01000001.1"/>
</dbReference>
<dbReference type="EMBL" id="RAQK01000001">
    <property type="protein sequence ID" value="RKE97636.1"/>
    <property type="molecule type" value="Genomic_DNA"/>
</dbReference>
<dbReference type="Proteomes" id="UP000284407">
    <property type="component" value="Unassembled WGS sequence"/>
</dbReference>
<accession>A0A420DTM4</accession>
<feature type="region of interest" description="Disordered" evidence="1">
    <location>
        <begin position="1"/>
        <end position="83"/>
    </location>
</feature>
<organism evidence="2 3">
    <name type="scientific">Sulfitobacter guttiformis</name>
    <dbReference type="NCBI Taxonomy" id="74349"/>
    <lineage>
        <taxon>Bacteria</taxon>
        <taxon>Pseudomonadati</taxon>
        <taxon>Pseudomonadota</taxon>
        <taxon>Alphaproteobacteria</taxon>
        <taxon>Rhodobacterales</taxon>
        <taxon>Roseobacteraceae</taxon>
        <taxon>Sulfitobacter</taxon>
    </lineage>
</organism>
<protein>
    <submittedName>
        <fullName evidence="2">Uncharacterized protein</fullName>
    </submittedName>
</protein>
<dbReference type="AlphaFoldDB" id="A0A420DTM4"/>
<evidence type="ECO:0000313" key="2">
    <source>
        <dbReference type="EMBL" id="RKE97636.1"/>
    </source>
</evidence>
<comment type="caution">
    <text evidence="2">The sequence shown here is derived from an EMBL/GenBank/DDBJ whole genome shotgun (WGS) entry which is preliminary data.</text>
</comment>
<feature type="compositionally biased region" description="Polar residues" evidence="1">
    <location>
        <begin position="1"/>
        <end position="15"/>
    </location>
</feature>
<reference evidence="2 3" key="1">
    <citation type="submission" date="2018-09" db="EMBL/GenBank/DDBJ databases">
        <title>Genomic Encyclopedia of Archaeal and Bacterial Type Strains, Phase II (KMG-II): from individual species to whole genera.</title>
        <authorList>
            <person name="Goeker M."/>
        </authorList>
    </citation>
    <scope>NUCLEOTIDE SEQUENCE [LARGE SCALE GENOMIC DNA]</scope>
    <source>
        <strain evidence="2 3">DSM 11458</strain>
    </source>
</reference>
<feature type="compositionally biased region" description="Polar residues" evidence="1">
    <location>
        <begin position="56"/>
        <end position="77"/>
    </location>
</feature>
<evidence type="ECO:0000313" key="3">
    <source>
        <dbReference type="Proteomes" id="UP000284407"/>
    </source>
</evidence>
<dbReference type="STRING" id="1443111.Z949_319"/>
<sequence length="83" mass="9001">MANKEPPQTRNQTCDPTPAQAAKSAHAARKQARLSQALKANMARRKGQARARAGQTDESAQTSTAETDTPQTRTAQDTQHKET</sequence>
<name>A0A420DTM4_9RHOB</name>
<evidence type="ECO:0000256" key="1">
    <source>
        <dbReference type="SAM" id="MobiDB-lite"/>
    </source>
</evidence>
<keyword evidence="3" id="KW-1185">Reference proteome</keyword>
<gene>
    <name evidence="2" type="ORF">C8N30_2254</name>
</gene>